<feature type="compositionally biased region" description="Basic and acidic residues" evidence="7">
    <location>
        <begin position="703"/>
        <end position="714"/>
    </location>
</feature>
<dbReference type="GO" id="GO:0006357">
    <property type="term" value="P:regulation of transcription by RNA polymerase II"/>
    <property type="evidence" value="ECO:0007669"/>
    <property type="project" value="TreeGrafter"/>
</dbReference>
<protein>
    <submittedName>
        <fullName evidence="9">Bromodomain-containing protein 7</fullName>
    </submittedName>
</protein>
<evidence type="ECO:0000313" key="10">
    <source>
        <dbReference type="Proteomes" id="UP000326759"/>
    </source>
</evidence>
<feature type="compositionally biased region" description="Low complexity" evidence="7">
    <location>
        <begin position="18"/>
        <end position="31"/>
    </location>
</feature>
<reference evidence="9 10" key="1">
    <citation type="journal article" date="2019" name="PLoS Biol.">
        <title>Sex chromosomes control vertical transmission of feminizing Wolbachia symbionts in an isopod.</title>
        <authorList>
            <person name="Becking T."/>
            <person name="Chebbi M.A."/>
            <person name="Giraud I."/>
            <person name="Moumen B."/>
            <person name="Laverre T."/>
            <person name="Caubet Y."/>
            <person name="Peccoud J."/>
            <person name="Gilbert C."/>
            <person name="Cordaux R."/>
        </authorList>
    </citation>
    <scope>NUCLEOTIDE SEQUENCE [LARGE SCALE GENOMIC DNA]</scope>
    <source>
        <strain evidence="9">ANa2</strain>
        <tissue evidence="9">Whole body excluding digestive tract and cuticle</tissue>
    </source>
</reference>
<evidence type="ECO:0000256" key="2">
    <source>
        <dbReference type="ARBA" id="ARBA00023015"/>
    </source>
</evidence>
<feature type="domain" description="Bromo" evidence="8">
    <location>
        <begin position="158"/>
        <end position="228"/>
    </location>
</feature>
<comment type="caution">
    <text evidence="9">The sequence shown here is derived from an EMBL/GenBank/DDBJ whole genome shotgun (WGS) entry which is preliminary data.</text>
</comment>
<dbReference type="PANTHER" id="PTHR22881">
    <property type="entry name" value="BROMODOMAIN CONTAINING PROTEIN"/>
    <property type="match status" value="1"/>
</dbReference>
<keyword evidence="2" id="KW-0805">Transcription regulation</keyword>
<dbReference type="InterPro" id="IPR036427">
    <property type="entry name" value="Bromodomain-like_sf"/>
</dbReference>
<evidence type="ECO:0000259" key="8">
    <source>
        <dbReference type="PROSITE" id="PS50014"/>
    </source>
</evidence>
<evidence type="ECO:0000256" key="6">
    <source>
        <dbReference type="PROSITE-ProRule" id="PRU00035"/>
    </source>
</evidence>
<evidence type="ECO:0000256" key="3">
    <source>
        <dbReference type="ARBA" id="ARBA00023117"/>
    </source>
</evidence>
<dbReference type="SMART" id="SM00297">
    <property type="entry name" value="BROMO"/>
    <property type="match status" value="1"/>
</dbReference>
<dbReference type="AlphaFoldDB" id="A0A5N5SIA7"/>
<evidence type="ECO:0000256" key="1">
    <source>
        <dbReference type="ARBA" id="ARBA00004123"/>
    </source>
</evidence>
<dbReference type="Proteomes" id="UP000326759">
    <property type="component" value="Unassembled WGS sequence"/>
</dbReference>
<proteinExistence type="predicted"/>
<feature type="compositionally biased region" description="Acidic residues" evidence="7">
    <location>
        <begin position="39"/>
        <end position="72"/>
    </location>
</feature>
<dbReference type="PRINTS" id="PR00503">
    <property type="entry name" value="BROMODOMAIN"/>
</dbReference>
<evidence type="ECO:0000256" key="4">
    <source>
        <dbReference type="ARBA" id="ARBA00023163"/>
    </source>
</evidence>
<feature type="compositionally biased region" description="Polar residues" evidence="7">
    <location>
        <begin position="691"/>
        <end position="702"/>
    </location>
</feature>
<keyword evidence="4" id="KW-0804">Transcription</keyword>
<organism evidence="9 10">
    <name type="scientific">Armadillidium nasatum</name>
    <dbReference type="NCBI Taxonomy" id="96803"/>
    <lineage>
        <taxon>Eukaryota</taxon>
        <taxon>Metazoa</taxon>
        <taxon>Ecdysozoa</taxon>
        <taxon>Arthropoda</taxon>
        <taxon>Crustacea</taxon>
        <taxon>Multicrustacea</taxon>
        <taxon>Malacostraca</taxon>
        <taxon>Eumalacostraca</taxon>
        <taxon>Peracarida</taxon>
        <taxon>Isopoda</taxon>
        <taxon>Oniscidea</taxon>
        <taxon>Crinocheta</taxon>
        <taxon>Armadillidiidae</taxon>
        <taxon>Armadillidium</taxon>
    </lineage>
</organism>
<evidence type="ECO:0000313" key="9">
    <source>
        <dbReference type="EMBL" id="KAB7493777.1"/>
    </source>
</evidence>
<dbReference type="Pfam" id="PF12024">
    <property type="entry name" value="DUF3512"/>
    <property type="match status" value="1"/>
</dbReference>
<keyword evidence="10" id="KW-1185">Reference proteome</keyword>
<accession>A0A5N5SIA7</accession>
<feature type="region of interest" description="Disordered" evidence="7">
    <location>
        <begin position="649"/>
        <end position="714"/>
    </location>
</feature>
<dbReference type="PANTHER" id="PTHR22881:SF27">
    <property type="entry name" value="BROMODOMAIN CONTAINING 7_9"/>
    <property type="match status" value="1"/>
</dbReference>
<sequence length="714" mass="80834">MESVTPLRLKFKIGNRGTSTTPEPTSPSHPTIINKMTEEEVDQMGSEDEGDYEDDWQEEIQGDDPGGEEDDSQQSRPQLIHHEDGLRERHKKSKKKKKKKEKEKERHKHKHHKERIEFEEDEPPCKKLMTHQISQEKPSKAAMAAFKELLEVLLQLLQKKDPQQFFVFPVTDLIAPGYSSIINTPMDFSKMTQKVQEGAYSCLSQFQEDLRLICNNCMTYNQPDTIYYKAAKRLLQAGEKILSPERILPLKREMTNLLLLSKELLGFDINAEIPCLDLEEGSQDSTKLSDDENGIEQMSNLTAFIIIFPLQISVNLNHFKMICLLKIFLNKLKRQRRKQQKNLLLKSPLAHLVFCDKGVDGTTTLNFLTGCEGNDPNQKEKPVSLGLLTGKLTQGSSSLHNYRDDKRSIAKPVKPLYYGTFSSFCPSYDSTFANLNKEESEMVYATYGNEAAIQYAESICDFSRDCDIAMHLVDELLDVLTQSQHSRTKAFIEDRRRIQQEEQKIHSLLYTTPNEDQSGFKQVPKDISPNFTMLKTLKDIGIDTSFLNTFEKLEQREKVVGSKLAENATLIANLAKEQKERLSKPLPQNITNLPGPSQNEVKLAAKVTEGLIAVARQIPPGALAPVPTVRRALGIKMMPIISESSEQIEVDIEETSSQESTPPQGFNTEVSPRQRLVHGSSNMDPHMENILIQTSSAPNSSLTDKKLKEILNSS</sequence>
<dbReference type="SUPFAM" id="SSF47370">
    <property type="entry name" value="Bromodomain"/>
    <property type="match status" value="1"/>
</dbReference>
<keyword evidence="5" id="KW-0539">Nucleus</keyword>
<gene>
    <name evidence="9" type="primary">BRD7</name>
    <name evidence="9" type="ORF">Anas_11967</name>
</gene>
<dbReference type="InterPro" id="IPR021900">
    <property type="entry name" value="DUF3512"/>
</dbReference>
<name>A0A5N5SIA7_9CRUS</name>
<feature type="compositionally biased region" description="Basic residues" evidence="7">
    <location>
        <begin position="88"/>
        <end position="113"/>
    </location>
</feature>
<dbReference type="OrthoDB" id="21648at2759"/>
<dbReference type="Gene3D" id="1.20.920.10">
    <property type="entry name" value="Bromodomain-like"/>
    <property type="match status" value="1"/>
</dbReference>
<keyword evidence="3 6" id="KW-0103">Bromodomain</keyword>
<dbReference type="EMBL" id="SEYY01024918">
    <property type="protein sequence ID" value="KAB7493777.1"/>
    <property type="molecule type" value="Genomic_DNA"/>
</dbReference>
<dbReference type="GO" id="GO:0005634">
    <property type="term" value="C:nucleus"/>
    <property type="evidence" value="ECO:0007669"/>
    <property type="project" value="UniProtKB-SubCell"/>
</dbReference>
<comment type="subcellular location">
    <subcellularLocation>
        <location evidence="1">Nucleus</location>
    </subcellularLocation>
</comment>
<evidence type="ECO:0000256" key="5">
    <source>
        <dbReference type="ARBA" id="ARBA00023242"/>
    </source>
</evidence>
<dbReference type="PROSITE" id="PS50014">
    <property type="entry name" value="BROMODOMAIN_2"/>
    <property type="match status" value="1"/>
</dbReference>
<evidence type="ECO:0000256" key="7">
    <source>
        <dbReference type="SAM" id="MobiDB-lite"/>
    </source>
</evidence>
<dbReference type="Pfam" id="PF00439">
    <property type="entry name" value="Bromodomain"/>
    <property type="match status" value="1"/>
</dbReference>
<feature type="region of interest" description="Disordered" evidence="7">
    <location>
        <begin position="1"/>
        <end position="120"/>
    </location>
</feature>
<dbReference type="InterPro" id="IPR051831">
    <property type="entry name" value="Bromodomain_contain_prot"/>
</dbReference>
<feature type="compositionally biased region" description="Polar residues" evidence="7">
    <location>
        <begin position="657"/>
        <end position="671"/>
    </location>
</feature>
<dbReference type="InterPro" id="IPR001487">
    <property type="entry name" value="Bromodomain"/>
</dbReference>